<accession>A0ABX1Z2Y4</accession>
<comment type="caution">
    <text evidence="5">The sequence shown here is derived from an EMBL/GenBank/DDBJ whole genome shotgun (WGS) entry which is preliminary data.</text>
</comment>
<organism evidence="5 6">
    <name type="scientific">Paenibacillus germinis</name>
    <dbReference type="NCBI Taxonomy" id="2654979"/>
    <lineage>
        <taxon>Bacteria</taxon>
        <taxon>Bacillati</taxon>
        <taxon>Bacillota</taxon>
        <taxon>Bacilli</taxon>
        <taxon>Bacillales</taxon>
        <taxon>Paenibacillaceae</taxon>
        <taxon>Paenibacillus</taxon>
    </lineage>
</organism>
<evidence type="ECO:0000313" key="6">
    <source>
        <dbReference type="Proteomes" id="UP000658690"/>
    </source>
</evidence>
<dbReference type="SUPFAM" id="SSF58104">
    <property type="entry name" value="Methyl-accepting chemotaxis protein (MCP) signaling domain"/>
    <property type="match status" value="1"/>
</dbReference>
<dbReference type="PANTHER" id="PTHR32089">
    <property type="entry name" value="METHYL-ACCEPTING CHEMOTAXIS PROTEIN MCPB"/>
    <property type="match status" value="1"/>
</dbReference>
<reference evidence="5 6" key="1">
    <citation type="submission" date="2019-10" db="EMBL/GenBank/DDBJ databases">
        <title>Description of Paenibacillus choica sp. nov.</title>
        <authorList>
            <person name="Carlier A."/>
            <person name="Qi S."/>
        </authorList>
    </citation>
    <scope>NUCLEOTIDE SEQUENCE [LARGE SCALE GENOMIC DNA]</scope>
    <source>
        <strain evidence="5 6">LMG 31460</strain>
    </source>
</reference>
<evidence type="ECO:0000256" key="2">
    <source>
        <dbReference type="PROSITE-ProRule" id="PRU00284"/>
    </source>
</evidence>
<dbReference type="Pfam" id="PF00015">
    <property type="entry name" value="MCPsignal"/>
    <property type="match status" value="1"/>
</dbReference>
<dbReference type="InterPro" id="IPR004089">
    <property type="entry name" value="MCPsignal_dom"/>
</dbReference>
<keyword evidence="6" id="KW-1185">Reference proteome</keyword>
<keyword evidence="1 2" id="KW-0807">Transducer</keyword>
<dbReference type="Gene3D" id="1.10.287.950">
    <property type="entry name" value="Methyl-accepting chemotaxis protein"/>
    <property type="match status" value="1"/>
</dbReference>
<protein>
    <recommendedName>
        <fullName evidence="4">Methyl-accepting transducer domain-containing protein</fullName>
    </recommendedName>
</protein>
<evidence type="ECO:0000259" key="4">
    <source>
        <dbReference type="PROSITE" id="PS50111"/>
    </source>
</evidence>
<evidence type="ECO:0000256" key="3">
    <source>
        <dbReference type="SAM" id="Coils"/>
    </source>
</evidence>
<evidence type="ECO:0000256" key="1">
    <source>
        <dbReference type="ARBA" id="ARBA00023224"/>
    </source>
</evidence>
<dbReference type="PROSITE" id="PS50111">
    <property type="entry name" value="CHEMOTAXIS_TRANSDUC_2"/>
    <property type="match status" value="1"/>
</dbReference>
<dbReference type="EMBL" id="WHOC01000089">
    <property type="protein sequence ID" value="NOU87745.1"/>
    <property type="molecule type" value="Genomic_DNA"/>
</dbReference>
<evidence type="ECO:0000313" key="5">
    <source>
        <dbReference type="EMBL" id="NOU87745.1"/>
    </source>
</evidence>
<sequence length="268" mass="29873">MKSTLQHVNTSAAYVTKSIEDNLHNIEGLKKSSLGNYEQLEEFVSVYEKKAEELNQYSHQLNTTSDEFTDIQQLNQQLSHNIQTTRGLMNELISMTLVVNEMSEVISKISRQTKILALNASIEAARAGEHGKGFAVVAQEVSKLAHGTEESAGNITAQLQAIDEKINESFSSFSTFEETMDTVRERISVNSAHILTISDGVKVIANDTLQLGTELNHIKDSQHQAQIDLSKIGEVETTINSEVSEILQDMHYHVDQLNALDERTKKTK</sequence>
<gene>
    <name evidence="5" type="ORF">GC102_18480</name>
</gene>
<proteinExistence type="predicted"/>
<feature type="domain" description="Methyl-accepting transducer" evidence="4">
    <location>
        <begin position="11"/>
        <end position="251"/>
    </location>
</feature>
<dbReference type="Proteomes" id="UP000658690">
    <property type="component" value="Unassembled WGS sequence"/>
</dbReference>
<dbReference type="PANTHER" id="PTHR32089:SF112">
    <property type="entry name" value="LYSOZYME-LIKE PROTEIN-RELATED"/>
    <property type="match status" value="1"/>
</dbReference>
<feature type="coiled-coil region" evidence="3">
    <location>
        <begin position="37"/>
        <end position="67"/>
    </location>
</feature>
<dbReference type="SMART" id="SM00283">
    <property type="entry name" value="MA"/>
    <property type="match status" value="1"/>
</dbReference>
<name>A0ABX1Z2Y4_9BACL</name>
<keyword evidence="3" id="KW-0175">Coiled coil</keyword>